<evidence type="ECO:0000313" key="3">
    <source>
        <dbReference type="EMBL" id="CAA6815785.1"/>
    </source>
</evidence>
<gene>
    <name evidence="3" type="ORF">HELGO_WM14566</name>
</gene>
<keyword evidence="2" id="KW-0732">Signal</keyword>
<protein>
    <recommendedName>
        <fullName evidence="4">Periplasmic protein</fullName>
    </recommendedName>
</protein>
<evidence type="ECO:0000256" key="1">
    <source>
        <dbReference type="SAM" id="MobiDB-lite"/>
    </source>
</evidence>
<organism evidence="3">
    <name type="scientific">uncultured Sulfurovum sp</name>
    <dbReference type="NCBI Taxonomy" id="269237"/>
    <lineage>
        <taxon>Bacteria</taxon>
        <taxon>Pseudomonadati</taxon>
        <taxon>Campylobacterota</taxon>
        <taxon>Epsilonproteobacteria</taxon>
        <taxon>Campylobacterales</taxon>
        <taxon>Sulfurovaceae</taxon>
        <taxon>Sulfurovum</taxon>
        <taxon>environmental samples</taxon>
    </lineage>
</organism>
<proteinExistence type="predicted"/>
<evidence type="ECO:0000256" key="2">
    <source>
        <dbReference type="SAM" id="SignalP"/>
    </source>
</evidence>
<feature type="chain" id="PRO_5027804504" description="Periplasmic protein" evidence="2">
    <location>
        <begin position="22"/>
        <end position="109"/>
    </location>
</feature>
<name>A0A6S6TLA8_9BACT</name>
<feature type="compositionally biased region" description="Basic residues" evidence="1">
    <location>
        <begin position="63"/>
        <end position="72"/>
    </location>
</feature>
<accession>A0A6S6TLA8</accession>
<sequence length="109" mass="11966">MKKLILASILAVGLGSVFVYANQAAQEREHHGRVNAGDDGYGQQDMGNMKVEGKCNTAQTDKRKTKAKKHTPSKSELEREHQDRVNAGDDGYGQQDMGNMKVEGKCNTD</sequence>
<dbReference type="EMBL" id="CACVAS010000072">
    <property type="protein sequence ID" value="CAA6815785.1"/>
    <property type="molecule type" value="Genomic_DNA"/>
</dbReference>
<dbReference type="AlphaFoldDB" id="A0A6S6TLA8"/>
<feature type="compositionally biased region" description="Basic and acidic residues" evidence="1">
    <location>
        <begin position="73"/>
        <end position="87"/>
    </location>
</feature>
<reference evidence="3" key="1">
    <citation type="submission" date="2020-01" db="EMBL/GenBank/DDBJ databases">
        <authorList>
            <person name="Meier V. D."/>
            <person name="Meier V D."/>
        </authorList>
    </citation>
    <scope>NUCLEOTIDE SEQUENCE</scope>
    <source>
        <strain evidence="3">HLG_WM_MAG_01</strain>
    </source>
</reference>
<feature type="signal peptide" evidence="2">
    <location>
        <begin position="1"/>
        <end position="21"/>
    </location>
</feature>
<evidence type="ECO:0008006" key="4">
    <source>
        <dbReference type="Google" id="ProtNLM"/>
    </source>
</evidence>
<feature type="region of interest" description="Disordered" evidence="1">
    <location>
        <begin position="28"/>
        <end position="109"/>
    </location>
</feature>